<proteinExistence type="predicted"/>
<name>A0A2T2NKI0_CORCC</name>
<evidence type="ECO:0000313" key="1">
    <source>
        <dbReference type="EMBL" id="PSN65932.1"/>
    </source>
</evidence>
<dbReference type="AlphaFoldDB" id="A0A2T2NKI0"/>
<protein>
    <submittedName>
        <fullName evidence="1">Uncharacterized protein</fullName>
    </submittedName>
</protein>
<reference evidence="1 2" key="1">
    <citation type="journal article" date="2018" name="Front. Microbiol.">
        <title>Genome-Wide Analysis of Corynespora cassiicola Leaf Fall Disease Putative Effectors.</title>
        <authorList>
            <person name="Lopez D."/>
            <person name="Ribeiro S."/>
            <person name="Label P."/>
            <person name="Fumanal B."/>
            <person name="Venisse J.S."/>
            <person name="Kohler A."/>
            <person name="de Oliveira R.R."/>
            <person name="Labutti K."/>
            <person name="Lipzen A."/>
            <person name="Lail K."/>
            <person name="Bauer D."/>
            <person name="Ohm R.A."/>
            <person name="Barry K.W."/>
            <person name="Spatafora J."/>
            <person name="Grigoriev I.V."/>
            <person name="Martin F.M."/>
            <person name="Pujade-Renaud V."/>
        </authorList>
    </citation>
    <scope>NUCLEOTIDE SEQUENCE [LARGE SCALE GENOMIC DNA]</scope>
    <source>
        <strain evidence="1 2">Philippines</strain>
    </source>
</reference>
<accession>A0A2T2NKI0</accession>
<gene>
    <name evidence="1" type="ORF">BS50DRAFT_401580</name>
</gene>
<dbReference type="Proteomes" id="UP000240883">
    <property type="component" value="Unassembled WGS sequence"/>
</dbReference>
<evidence type="ECO:0000313" key="2">
    <source>
        <dbReference type="Proteomes" id="UP000240883"/>
    </source>
</evidence>
<sequence>MIRVRLVGLQPETPSRGGRRVVYWPSPRGRIVASYTLATPHSLPEHHLAQGCPLFSGPTHCITVHRPRMFCSHRRFKKKKSGCVAPPPQHVTVILTHTPHTSCRIVTAVRLRLCPNQKHSSLFWLHVALGVHGLPRSRCPLFFFKNFSCVSFSCSAF</sequence>
<keyword evidence="2" id="KW-1185">Reference proteome</keyword>
<dbReference type="EMBL" id="KZ678136">
    <property type="protein sequence ID" value="PSN65932.1"/>
    <property type="molecule type" value="Genomic_DNA"/>
</dbReference>
<organism evidence="1 2">
    <name type="scientific">Corynespora cassiicola Philippines</name>
    <dbReference type="NCBI Taxonomy" id="1448308"/>
    <lineage>
        <taxon>Eukaryota</taxon>
        <taxon>Fungi</taxon>
        <taxon>Dikarya</taxon>
        <taxon>Ascomycota</taxon>
        <taxon>Pezizomycotina</taxon>
        <taxon>Dothideomycetes</taxon>
        <taxon>Pleosporomycetidae</taxon>
        <taxon>Pleosporales</taxon>
        <taxon>Corynesporascaceae</taxon>
        <taxon>Corynespora</taxon>
    </lineage>
</organism>